<evidence type="ECO:0000256" key="1">
    <source>
        <dbReference type="SAM" id="Coils"/>
    </source>
</evidence>
<dbReference type="GO" id="GO:0005886">
    <property type="term" value="C:plasma membrane"/>
    <property type="evidence" value="ECO:0007669"/>
    <property type="project" value="TreeGrafter"/>
</dbReference>
<feature type="domain" description="AsmA" evidence="4">
    <location>
        <begin position="7"/>
        <end position="348"/>
    </location>
</feature>
<evidence type="ECO:0000256" key="2">
    <source>
        <dbReference type="SAM" id="MobiDB-lite"/>
    </source>
</evidence>
<dbReference type="InterPro" id="IPR052894">
    <property type="entry name" value="AsmA-related"/>
</dbReference>
<dbReference type="InterPro" id="IPR007844">
    <property type="entry name" value="AsmA"/>
</dbReference>
<dbReference type="Pfam" id="PF05170">
    <property type="entry name" value="AsmA"/>
    <property type="match status" value="2"/>
</dbReference>
<dbReference type="Proteomes" id="UP000565262">
    <property type="component" value="Unassembled WGS sequence"/>
</dbReference>
<keyword evidence="3" id="KW-1133">Transmembrane helix</keyword>
<feature type="transmembrane region" description="Helical" evidence="3">
    <location>
        <begin position="7"/>
        <end position="26"/>
    </location>
</feature>
<feature type="compositionally biased region" description="Polar residues" evidence="2">
    <location>
        <begin position="562"/>
        <end position="581"/>
    </location>
</feature>
<evidence type="ECO:0000259" key="4">
    <source>
        <dbReference type="Pfam" id="PF05170"/>
    </source>
</evidence>
<dbReference type="PANTHER" id="PTHR30441">
    <property type="entry name" value="DUF748 DOMAIN-CONTAINING PROTEIN"/>
    <property type="match status" value="1"/>
</dbReference>
<feature type="coiled-coil region" evidence="1">
    <location>
        <begin position="854"/>
        <end position="904"/>
    </location>
</feature>
<name>A0A839IPP3_9GAMM</name>
<dbReference type="PANTHER" id="PTHR30441:SF4">
    <property type="entry name" value="PROTEIN ASMA"/>
    <property type="match status" value="1"/>
</dbReference>
<keyword evidence="1" id="KW-0175">Coiled coil</keyword>
<keyword evidence="6" id="KW-1185">Reference proteome</keyword>
<dbReference type="GO" id="GO:0090313">
    <property type="term" value="P:regulation of protein targeting to membrane"/>
    <property type="evidence" value="ECO:0007669"/>
    <property type="project" value="TreeGrafter"/>
</dbReference>
<dbReference type="AlphaFoldDB" id="A0A839IPP3"/>
<dbReference type="CDD" id="cd22249">
    <property type="entry name" value="UDM1_RNF168_RNF169-like"/>
    <property type="match status" value="1"/>
</dbReference>
<protein>
    <submittedName>
        <fullName evidence="5">AsmA family protein</fullName>
    </submittedName>
</protein>
<keyword evidence="3" id="KW-0812">Transmembrane</keyword>
<proteinExistence type="predicted"/>
<feature type="region of interest" description="Disordered" evidence="2">
    <location>
        <begin position="556"/>
        <end position="594"/>
    </location>
</feature>
<dbReference type="EMBL" id="JACJFM010000008">
    <property type="protein sequence ID" value="MBB1486660.1"/>
    <property type="molecule type" value="Genomic_DNA"/>
</dbReference>
<reference evidence="5 6" key="1">
    <citation type="submission" date="2020-08" db="EMBL/GenBank/DDBJ databases">
        <title>Oceanospirillum sp. nov. isolated from marine sediment.</title>
        <authorList>
            <person name="Ji X."/>
        </authorList>
    </citation>
    <scope>NUCLEOTIDE SEQUENCE [LARGE SCALE GENOMIC DNA]</scope>
    <source>
        <strain evidence="5 6">D5</strain>
    </source>
</reference>
<organism evidence="5 6">
    <name type="scientific">Oceanospirillum sediminis</name>
    <dbReference type="NCBI Taxonomy" id="2760088"/>
    <lineage>
        <taxon>Bacteria</taxon>
        <taxon>Pseudomonadati</taxon>
        <taxon>Pseudomonadota</taxon>
        <taxon>Gammaproteobacteria</taxon>
        <taxon>Oceanospirillales</taxon>
        <taxon>Oceanospirillaceae</taxon>
        <taxon>Oceanospirillum</taxon>
    </lineage>
</organism>
<keyword evidence="3" id="KW-0472">Membrane</keyword>
<feature type="domain" description="AsmA" evidence="4">
    <location>
        <begin position="479"/>
        <end position="771"/>
    </location>
</feature>
<gene>
    <name evidence="5" type="ORF">H4O21_08575</name>
</gene>
<evidence type="ECO:0000313" key="5">
    <source>
        <dbReference type="EMBL" id="MBB1486660.1"/>
    </source>
</evidence>
<dbReference type="RefSeq" id="WP_182808440.1">
    <property type="nucleotide sequence ID" value="NZ_JACJFM010000008.1"/>
</dbReference>
<comment type="caution">
    <text evidence="5">The sequence shown here is derived from an EMBL/GenBank/DDBJ whole genome shotgun (WGS) entry which is preliminary data.</text>
</comment>
<accession>A0A839IPP3</accession>
<feature type="region of interest" description="Disordered" evidence="2">
    <location>
        <begin position="138"/>
        <end position="161"/>
    </location>
</feature>
<evidence type="ECO:0000313" key="6">
    <source>
        <dbReference type="Proteomes" id="UP000565262"/>
    </source>
</evidence>
<sequence>MKLLFKSLAYLISILLAIIIALVIYLTQFLDANSYKPLIMEQAAQAGVPLELNGDLEISVYPWLGARIAGVRVLHPETRDPAQPFARIDEAGIKLKLMPLLTGAVEVDRILLDGLYADIEIDQQGRGNWEVFIPKADKSPEQAGNEGTGEPSADQPTASGNPLTLAVAGIDITNTQLNFTDHSQQVSARIEQLELHSDSITLKKNFPFSLKTRMTSRNPDLTATLDLNSQVYLDLSEQHYRLSDLKLNAQAQSPLIGPTPVKLSVSSALDARMDSQQISIQQLAVQVRDLVLQAEGSAPVSANLDLSLPEAALNLAQQRYQLPGLEMKLFAQTPAIGQQPFSLDLKTGVDANLQSGAVSVPELMLTLSKLSYQPDAEARPIQADLVLKSSAQLNLNSQRYTLPGLTINGQVSPGSEDGKSLPVKLMLSADADLSKQVAELKPSQLKLGDITITIQALARQLKDNPLVEGGIRIDEFVPAEFLQQLNIALPERADPETLQSFSLISRLQLKDNLARLHDLTLKADDSTLKGQAGMNLLSQALMADLALDQINLDRYLPPPAQTEETTGDTSEPKTDQPSSESGAPADTGAAKEPELIPVDLLKPLKAKARLTIDQLQVKQHPIRDVLLDVSAENGLVKLNAANLALYQGTVTNQATLDLNQQPIRMKISHRTKGVEIKPLLMTASEFDGFEGTTHLQADMTASTRYMSTIMASLNGNASFNVLKGAFNRINVPKELCYAAGGQVQVAEWSPNTDFTSMKGDIRFTNGIGNNENLTVAIPGVTITGFGLVNLPASEFTYNIGANITNANDKVCKVKSTLKAIRWPAECKGGYGTGLDFGCVFDVAAIGDTLKNIARQELQATLDKEEARLKAKLAEEQDELRQKLKAEQKRAEEKARKELERALQKLF</sequence>
<evidence type="ECO:0000256" key="3">
    <source>
        <dbReference type="SAM" id="Phobius"/>
    </source>
</evidence>